<evidence type="ECO:0000256" key="3">
    <source>
        <dbReference type="ARBA" id="ARBA00022490"/>
    </source>
</evidence>
<dbReference type="GO" id="GO:0032012">
    <property type="term" value="P:regulation of ARF protein signal transduction"/>
    <property type="evidence" value="ECO:0007669"/>
    <property type="project" value="InterPro"/>
</dbReference>
<dbReference type="InterPro" id="IPR011993">
    <property type="entry name" value="PH-like_dom_sf"/>
</dbReference>
<dbReference type="InterPro" id="IPR000904">
    <property type="entry name" value="Sec7_dom"/>
</dbReference>
<protein>
    <submittedName>
        <fullName evidence="8">IQ motif and SEC7 domain-containing protein 1</fullName>
    </submittedName>
</protein>
<dbReference type="PANTHER" id="PTHR10663">
    <property type="entry name" value="GUANYL-NUCLEOTIDE EXCHANGE FACTOR"/>
    <property type="match status" value="1"/>
</dbReference>
<dbReference type="PROSITE" id="PS50190">
    <property type="entry name" value="SEC7"/>
    <property type="match status" value="1"/>
</dbReference>
<dbReference type="InterPro" id="IPR001849">
    <property type="entry name" value="PH_domain"/>
</dbReference>
<gene>
    <name evidence="8" type="primary">IQSEC1</name>
    <name evidence="8" type="ORF">T4B_5698</name>
</gene>
<dbReference type="InterPro" id="IPR033742">
    <property type="entry name" value="IQSEC_PH"/>
</dbReference>
<dbReference type="PANTHER" id="PTHR10663:SF342">
    <property type="entry name" value="FI21420P1"/>
    <property type="match status" value="1"/>
</dbReference>
<evidence type="ECO:0000256" key="5">
    <source>
        <dbReference type="ARBA" id="ARBA00023054"/>
    </source>
</evidence>
<evidence type="ECO:0000256" key="6">
    <source>
        <dbReference type="SAM" id="MobiDB-lite"/>
    </source>
</evidence>
<dbReference type="Pfam" id="PF01369">
    <property type="entry name" value="Sec7"/>
    <property type="match status" value="1"/>
</dbReference>
<dbReference type="FunFam" id="1.10.1000.11:FF:000002">
    <property type="entry name" value="Cytohesin 1"/>
    <property type="match status" value="1"/>
</dbReference>
<dbReference type="EMBL" id="JYDS01000067">
    <property type="protein sequence ID" value="KRZ27705.1"/>
    <property type="molecule type" value="Genomic_DNA"/>
</dbReference>
<dbReference type="SUPFAM" id="SSF50729">
    <property type="entry name" value="PH domain-like"/>
    <property type="match status" value="1"/>
</dbReference>
<comment type="similarity">
    <text evidence="2">Belongs to the BRAG family.</text>
</comment>
<evidence type="ECO:0000256" key="4">
    <source>
        <dbReference type="ARBA" id="ARBA00022553"/>
    </source>
</evidence>
<organism evidence="8 9">
    <name type="scientific">Trichinella pseudospiralis</name>
    <name type="common">Parasitic roundworm</name>
    <dbReference type="NCBI Taxonomy" id="6337"/>
    <lineage>
        <taxon>Eukaryota</taxon>
        <taxon>Metazoa</taxon>
        <taxon>Ecdysozoa</taxon>
        <taxon>Nematoda</taxon>
        <taxon>Enoplea</taxon>
        <taxon>Dorylaimia</taxon>
        <taxon>Trichinellida</taxon>
        <taxon>Trichinellidae</taxon>
        <taxon>Trichinella</taxon>
    </lineage>
</organism>
<dbReference type="Pfam" id="PF16453">
    <property type="entry name" value="IQ_SEC7_PH"/>
    <property type="match status" value="1"/>
</dbReference>
<keyword evidence="4" id="KW-0597">Phosphoprotein</keyword>
<feature type="domain" description="SEC7" evidence="7">
    <location>
        <begin position="340"/>
        <end position="524"/>
    </location>
</feature>
<comment type="subcellular location">
    <subcellularLocation>
        <location evidence="1">Cytoplasm</location>
    </subcellularLocation>
</comment>
<sequence>MEILCHFKISANICWSHLASRPLNVEICIQKLVMLTVQIRDSSVSSAISQAVSVCFTRCSAQKPVLLNWFPRDAQGDRGSINSRLCFQDAPIKASHSSIKPATEAQIENKRQLISLSFSLQPTKVKHNMPSLKFFNQTDSAAKLLQNEPNNNNNNHRLIHSPKSGGPLIRRTTIITASTTTNTRSSSSNNICNGSTVTNTTTTTTTSSSTTTTTYRYHRRQMIIVDNRCTTRPTCSLSTSVRPVHCTCLDTGRQLVTVNESYALQAEPIRLAKSSKSSSSSSIWLPRVHDHQRQQFISEYCCSRRPEQDQQYNNYSSSASSKTMTHCYNDGALVADEILRKRRYRVAITLFNKRPTQGMRTLIDWGFLAPTPLAVAKFLLTRKGLSKQMIGDYLGRIQDEFCAQVLKCFAREMDLRDMEIDHALRRFLHGFHLPGESQKIERILEAFAGRYCQCNPPTTKQRLDTVFVLAFAIIMLNTDLHSPNVKPCNRMKLEDFVKNLQGVDEGRSLNRTFLAEIYTRIKNQQLRTGADHVSQVAKVERKIIGEKPQLSLPDRRLICYIRLSQIVDPHRKQSSSAHQRELFLFNDMLLFTKILPKKKSKIYYQYRESYTLNQIQMQPFVTQCKHAEITIYSDDCTIDCAYNSTVDYPFGIRLSVGEEKSTLYFNASCAEDRRRFLEDLSEAIEESKEFERLERSLNATDREFKKVKDNKTALSSENRDSGVPDGCGDDSPTSQLGSQACVLSGSLESTKAVSHVSLDSGLLTKVDRLRSENFHGRLLRDKMLVGANRHGTAHWENTLASMSAMAKLRRNFCLCPTKVSTSYSILINS</sequence>
<dbReference type="SUPFAM" id="SSF48425">
    <property type="entry name" value="Sec7 domain"/>
    <property type="match status" value="1"/>
</dbReference>
<dbReference type="GO" id="GO:0030036">
    <property type="term" value="P:actin cytoskeleton organization"/>
    <property type="evidence" value="ECO:0007669"/>
    <property type="project" value="TreeGrafter"/>
</dbReference>
<dbReference type="InterPro" id="IPR023394">
    <property type="entry name" value="Sec7_C_sf"/>
</dbReference>
<dbReference type="AlphaFoldDB" id="A0A0V1IY83"/>
<evidence type="ECO:0000256" key="2">
    <source>
        <dbReference type="ARBA" id="ARBA00006248"/>
    </source>
</evidence>
<evidence type="ECO:0000259" key="7">
    <source>
        <dbReference type="PROSITE" id="PS50190"/>
    </source>
</evidence>
<reference evidence="8 9" key="1">
    <citation type="submission" date="2015-01" db="EMBL/GenBank/DDBJ databases">
        <title>Evolution of Trichinella species and genotypes.</title>
        <authorList>
            <person name="Korhonen P.K."/>
            <person name="Edoardo P."/>
            <person name="Giuseppe L.R."/>
            <person name="Gasser R.B."/>
        </authorList>
    </citation>
    <scope>NUCLEOTIDE SEQUENCE [LARGE SCALE GENOMIC DNA]</scope>
    <source>
        <strain evidence="8">ISS588</strain>
    </source>
</reference>
<dbReference type="Gene3D" id="1.10.220.20">
    <property type="match status" value="1"/>
</dbReference>
<dbReference type="GO" id="GO:0005085">
    <property type="term" value="F:guanyl-nucleotide exchange factor activity"/>
    <property type="evidence" value="ECO:0007669"/>
    <property type="project" value="InterPro"/>
</dbReference>
<proteinExistence type="inferred from homology"/>
<comment type="caution">
    <text evidence="8">The sequence shown here is derived from an EMBL/GenBank/DDBJ whole genome shotgun (WGS) entry which is preliminary data.</text>
</comment>
<dbReference type="SMART" id="SM00233">
    <property type="entry name" value="PH"/>
    <property type="match status" value="1"/>
</dbReference>
<feature type="region of interest" description="Disordered" evidence="6">
    <location>
        <begin position="708"/>
        <end position="731"/>
    </location>
</feature>
<dbReference type="CDD" id="cd00171">
    <property type="entry name" value="Sec7"/>
    <property type="match status" value="1"/>
</dbReference>
<keyword evidence="3" id="KW-0963">Cytoplasm</keyword>
<dbReference type="SMART" id="SM00222">
    <property type="entry name" value="Sec7"/>
    <property type="match status" value="1"/>
</dbReference>
<evidence type="ECO:0000313" key="9">
    <source>
        <dbReference type="Proteomes" id="UP000054805"/>
    </source>
</evidence>
<name>A0A0V1IY83_TRIPS</name>
<feature type="compositionally biased region" description="Basic and acidic residues" evidence="6">
    <location>
        <begin position="708"/>
        <end position="722"/>
    </location>
</feature>
<evidence type="ECO:0000256" key="1">
    <source>
        <dbReference type="ARBA" id="ARBA00004496"/>
    </source>
</evidence>
<keyword evidence="5" id="KW-0175">Coiled coil</keyword>
<evidence type="ECO:0000313" key="8">
    <source>
        <dbReference type="EMBL" id="KRZ27705.1"/>
    </source>
</evidence>
<dbReference type="InterPro" id="IPR035999">
    <property type="entry name" value="Sec7_dom_sf"/>
</dbReference>
<dbReference type="Gene3D" id="2.30.29.30">
    <property type="entry name" value="Pleckstrin-homology domain (PH domain)/Phosphotyrosine-binding domain (PTB)"/>
    <property type="match status" value="1"/>
</dbReference>
<dbReference type="GO" id="GO:0005737">
    <property type="term" value="C:cytoplasm"/>
    <property type="evidence" value="ECO:0007669"/>
    <property type="project" value="UniProtKB-SubCell"/>
</dbReference>
<dbReference type="Gene3D" id="1.10.1000.11">
    <property type="entry name" value="Arf Nucleotide-binding Site Opener,domain 2"/>
    <property type="match status" value="1"/>
</dbReference>
<dbReference type="Proteomes" id="UP000054805">
    <property type="component" value="Unassembled WGS sequence"/>
</dbReference>
<accession>A0A0V1IY83</accession>
<keyword evidence="9" id="KW-1185">Reference proteome</keyword>